<organism evidence="2 3">
    <name type="scientific">Occallatibacter riparius</name>
    <dbReference type="NCBI Taxonomy" id="1002689"/>
    <lineage>
        <taxon>Bacteria</taxon>
        <taxon>Pseudomonadati</taxon>
        <taxon>Acidobacteriota</taxon>
        <taxon>Terriglobia</taxon>
        <taxon>Terriglobales</taxon>
        <taxon>Acidobacteriaceae</taxon>
        <taxon>Occallatibacter</taxon>
    </lineage>
</organism>
<dbReference type="Proteomes" id="UP001059380">
    <property type="component" value="Chromosome"/>
</dbReference>
<dbReference type="AlphaFoldDB" id="A0A9J7BVZ3"/>
<dbReference type="KEGG" id="orp:MOP44_12865"/>
<evidence type="ECO:0000313" key="3">
    <source>
        <dbReference type="Proteomes" id="UP001059380"/>
    </source>
</evidence>
<reference evidence="2" key="1">
    <citation type="submission" date="2021-04" db="EMBL/GenBank/DDBJ databases">
        <title>Phylogenetic analysis of Acidobacteriaceae.</title>
        <authorList>
            <person name="Qiu L."/>
            <person name="Zhang Q."/>
        </authorList>
    </citation>
    <scope>NUCLEOTIDE SEQUENCE</scope>
    <source>
        <strain evidence="2">DSM 25168</strain>
    </source>
</reference>
<sequence length="113" mass="11797">MELQCGRQSDTDADQTTVEQQTMRGAIRDVAGGAVCSIECCEQGIFAASSLINVPCADGADAESLVGLMTRGTASAIGPEALEKRAVFVNIACTIGGSNGAGWVFERLEVRDR</sequence>
<gene>
    <name evidence="2" type="ORF">MOP44_12865</name>
</gene>
<keyword evidence="3" id="KW-1185">Reference proteome</keyword>
<protein>
    <submittedName>
        <fullName evidence="2">Uncharacterized protein</fullName>
    </submittedName>
</protein>
<name>A0A9J7BVZ3_9BACT</name>
<evidence type="ECO:0000313" key="2">
    <source>
        <dbReference type="EMBL" id="UWZ86808.1"/>
    </source>
</evidence>
<accession>A0A9J7BVZ3</accession>
<evidence type="ECO:0000256" key="1">
    <source>
        <dbReference type="SAM" id="MobiDB-lite"/>
    </source>
</evidence>
<feature type="region of interest" description="Disordered" evidence="1">
    <location>
        <begin position="1"/>
        <end position="20"/>
    </location>
</feature>
<dbReference type="RefSeq" id="WP_260796445.1">
    <property type="nucleotide sequence ID" value="NZ_CP093313.1"/>
</dbReference>
<proteinExistence type="predicted"/>
<dbReference type="EMBL" id="CP093313">
    <property type="protein sequence ID" value="UWZ86808.1"/>
    <property type="molecule type" value="Genomic_DNA"/>
</dbReference>